<evidence type="ECO:0000313" key="4">
    <source>
        <dbReference type="Proteomes" id="UP001185927"/>
    </source>
</evidence>
<dbReference type="Proteomes" id="UP001185927">
    <property type="component" value="Unassembled WGS sequence"/>
</dbReference>
<organism evidence="3 4">
    <name type="scientific">Rhodococcus globerulus</name>
    <dbReference type="NCBI Taxonomy" id="33008"/>
    <lineage>
        <taxon>Bacteria</taxon>
        <taxon>Bacillati</taxon>
        <taxon>Actinomycetota</taxon>
        <taxon>Actinomycetes</taxon>
        <taxon>Mycobacteriales</taxon>
        <taxon>Nocardiaceae</taxon>
        <taxon>Rhodococcus</taxon>
    </lineage>
</organism>
<evidence type="ECO:0000313" key="3">
    <source>
        <dbReference type="EMBL" id="MDV6271390.1"/>
    </source>
</evidence>
<evidence type="ECO:0000256" key="1">
    <source>
        <dbReference type="ARBA" id="ARBA00023172"/>
    </source>
</evidence>
<reference evidence="3 4" key="1">
    <citation type="submission" date="2023-10" db="EMBL/GenBank/DDBJ databases">
        <title>Development of a sustainable strategy for remediation of hydrocarbon-contaminated territories based on the waste exchange concept.</title>
        <authorList>
            <person name="Krivoruchko A."/>
        </authorList>
    </citation>
    <scope>NUCLEOTIDE SEQUENCE [LARGE SCALE GENOMIC DNA]</scope>
    <source>
        <strain evidence="3 4">IEGM 1203</strain>
    </source>
</reference>
<name>A0ABU4C4G1_RHOGO</name>
<feature type="domain" description="Tyr recombinase" evidence="2">
    <location>
        <begin position="75"/>
        <end position="126"/>
    </location>
</feature>
<sequence>MVVFGEHTRNLISNCTSRHSSTRRFWLRSEKRAGLRLNARIAFFQRHIGQRVEVMTTGSIGTWLRTVCEALAATDPRFAGVHFRLHDFRRLFVTDLANNGLPIHIGAALLGHFDLDTTRGYVAVFDEDVTRHYQARLQRRRAMRPAEEYHPVTTQEWAEFEGHFDKQKGELGSCGRLYATLCTPTSVARCCISTRK</sequence>
<keyword evidence="4" id="KW-1185">Reference proteome</keyword>
<evidence type="ECO:0000259" key="2">
    <source>
        <dbReference type="Pfam" id="PF00589"/>
    </source>
</evidence>
<proteinExistence type="predicted"/>
<dbReference type="EMBL" id="JAWLKB010000043">
    <property type="protein sequence ID" value="MDV6271390.1"/>
    <property type="molecule type" value="Genomic_DNA"/>
</dbReference>
<dbReference type="InterPro" id="IPR011010">
    <property type="entry name" value="DNA_brk_join_enz"/>
</dbReference>
<dbReference type="InterPro" id="IPR013762">
    <property type="entry name" value="Integrase-like_cat_sf"/>
</dbReference>
<accession>A0ABU4C4G1</accession>
<protein>
    <submittedName>
        <fullName evidence="3">Tyrosine-type recombinase/integrase</fullName>
    </submittedName>
</protein>
<dbReference type="Gene3D" id="1.10.443.10">
    <property type="entry name" value="Intergrase catalytic core"/>
    <property type="match status" value="1"/>
</dbReference>
<gene>
    <name evidence="3" type="ORF">R3Q16_32780</name>
</gene>
<dbReference type="Pfam" id="PF00589">
    <property type="entry name" value="Phage_integrase"/>
    <property type="match status" value="1"/>
</dbReference>
<dbReference type="InterPro" id="IPR002104">
    <property type="entry name" value="Integrase_catalytic"/>
</dbReference>
<keyword evidence="1" id="KW-0233">DNA recombination</keyword>
<dbReference type="CDD" id="cd00397">
    <property type="entry name" value="DNA_BRE_C"/>
    <property type="match status" value="1"/>
</dbReference>
<comment type="caution">
    <text evidence="3">The sequence shown here is derived from an EMBL/GenBank/DDBJ whole genome shotgun (WGS) entry which is preliminary data.</text>
</comment>
<dbReference type="SUPFAM" id="SSF56349">
    <property type="entry name" value="DNA breaking-rejoining enzymes"/>
    <property type="match status" value="1"/>
</dbReference>